<evidence type="ECO:0000256" key="1">
    <source>
        <dbReference type="SAM" id="MobiDB-lite"/>
    </source>
</evidence>
<organism evidence="2 3">
    <name type="scientific">Actinomadura citrea</name>
    <dbReference type="NCBI Taxonomy" id="46158"/>
    <lineage>
        <taxon>Bacteria</taxon>
        <taxon>Bacillati</taxon>
        <taxon>Actinomycetota</taxon>
        <taxon>Actinomycetes</taxon>
        <taxon>Streptosporangiales</taxon>
        <taxon>Thermomonosporaceae</taxon>
        <taxon>Actinomadura</taxon>
    </lineage>
</organism>
<dbReference type="InterPro" id="IPR036852">
    <property type="entry name" value="Peptidase_S8/S53_dom_sf"/>
</dbReference>
<feature type="region of interest" description="Disordered" evidence="1">
    <location>
        <begin position="124"/>
        <end position="151"/>
    </location>
</feature>
<proteinExistence type="predicted"/>
<name>A0A7Y9GB55_9ACTN</name>
<protein>
    <submittedName>
        <fullName evidence="2">Uncharacterized protein</fullName>
    </submittedName>
</protein>
<dbReference type="EMBL" id="JACCBT010000001">
    <property type="protein sequence ID" value="NYE13231.1"/>
    <property type="molecule type" value="Genomic_DNA"/>
</dbReference>
<dbReference type="SUPFAM" id="SSF52743">
    <property type="entry name" value="Subtilisin-like"/>
    <property type="match status" value="1"/>
</dbReference>
<dbReference type="Gene3D" id="3.40.50.200">
    <property type="entry name" value="Peptidase S8/S53 domain"/>
    <property type="match status" value="1"/>
</dbReference>
<sequence length="161" mass="17127">MVHTDMGQGAHLAPGATPPGCGPADLNCAYKLPTTTYDPGHGPRGAIVDAFDDPVAEDDLAVYRAQYGLSPCMTADNCFPKIKLRGPNRELPSTDSAWIGEICLDLDMAGATCPDCSILAGRSHRQHGSGRPWPRHKAHDHPHAPVSGCPACVDRRAGHDR</sequence>
<dbReference type="GO" id="GO:0006508">
    <property type="term" value="P:proteolysis"/>
    <property type="evidence" value="ECO:0007669"/>
    <property type="project" value="InterPro"/>
</dbReference>
<dbReference type="RefSeq" id="WP_179834303.1">
    <property type="nucleotide sequence ID" value="NZ_BMRD01000025.1"/>
</dbReference>
<evidence type="ECO:0000313" key="3">
    <source>
        <dbReference type="Proteomes" id="UP000591272"/>
    </source>
</evidence>
<keyword evidence="3" id="KW-1185">Reference proteome</keyword>
<feature type="compositionally biased region" description="Basic residues" evidence="1">
    <location>
        <begin position="124"/>
        <end position="140"/>
    </location>
</feature>
<dbReference type="Proteomes" id="UP000591272">
    <property type="component" value="Unassembled WGS sequence"/>
</dbReference>
<dbReference type="AlphaFoldDB" id="A0A7Y9GB55"/>
<gene>
    <name evidence="2" type="ORF">BJ999_003527</name>
</gene>
<evidence type="ECO:0000313" key="2">
    <source>
        <dbReference type="EMBL" id="NYE13231.1"/>
    </source>
</evidence>
<dbReference type="GO" id="GO:0004252">
    <property type="term" value="F:serine-type endopeptidase activity"/>
    <property type="evidence" value="ECO:0007669"/>
    <property type="project" value="InterPro"/>
</dbReference>
<comment type="caution">
    <text evidence="2">The sequence shown here is derived from an EMBL/GenBank/DDBJ whole genome shotgun (WGS) entry which is preliminary data.</text>
</comment>
<reference evidence="2 3" key="1">
    <citation type="submission" date="2020-07" db="EMBL/GenBank/DDBJ databases">
        <title>Sequencing the genomes of 1000 actinobacteria strains.</title>
        <authorList>
            <person name="Klenk H.-P."/>
        </authorList>
    </citation>
    <scope>NUCLEOTIDE SEQUENCE [LARGE SCALE GENOMIC DNA]</scope>
    <source>
        <strain evidence="2 3">DSM 43461</strain>
    </source>
</reference>
<accession>A0A7Y9GB55</accession>